<proteinExistence type="predicted"/>
<dbReference type="Proteomes" id="UP000033070">
    <property type="component" value="Chromosome"/>
</dbReference>
<dbReference type="STRING" id="1188319.OYT1_02468"/>
<dbReference type="RefSeq" id="WP_145983689.1">
    <property type="nucleotide sequence ID" value="NZ_AP018738.1"/>
</dbReference>
<name>A0A2Z6GD89_9PROT</name>
<dbReference type="EMBL" id="AP018738">
    <property type="protein sequence ID" value="BBE51165.1"/>
    <property type="molecule type" value="Genomic_DNA"/>
</dbReference>
<dbReference type="AlphaFoldDB" id="A0A2Z6GD89"/>
<organism evidence="1 2">
    <name type="scientific">Ferriphaselus amnicola</name>
    <dbReference type="NCBI Taxonomy" id="1188319"/>
    <lineage>
        <taxon>Bacteria</taxon>
        <taxon>Pseudomonadati</taxon>
        <taxon>Pseudomonadota</taxon>
        <taxon>Betaproteobacteria</taxon>
        <taxon>Nitrosomonadales</taxon>
        <taxon>Gallionellaceae</taxon>
        <taxon>Ferriphaselus</taxon>
    </lineage>
</organism>
<reference evidence="1 2" key="1">
    <citation type="submission" date="2018-06" db="EMBL/GenBank/DDBJ databases">
        <title>OYT1 Genome Sequencing.</title>
        <authorList>
            <person name="Kato S."/>
            <person name="Itoh T."/>
            <person name="Ohkuma M."/>
        </authorList>
    </citation>
    <scope>NUCLEOTIDE SEQUENCE [LARGE SCALE GENOMIC DNA]</scope>
    <source>
        <strain evidence="1 2">OYT1</strain>
    </source>
</reference>
<gene>
    <name evidence="1" type="ORF">OYT1_ch1618</name>
</gene>
<sequence length="118" mass="13249">MRRYTITIISAAGRAVRHIIAQAFNTLWGALYLRPPKDDSVMRVIESAMRAMNDVGRRGDSTGVWQMRELEQATVLAGIHKAEEHLPKMNVMDLYTSLQKFKTMPADNGINHHEGATA</sequence>
<evidence type="ECO:0000313" key="1">
    <source>
        <dbReference type="EMBL" id="BBE51165.1"/>
    </source>
</evidence>
<protein>
    <submittedName>
        <fullName evidence="1">Uncharacterized protein</fullName>
    </submittedName>
</protein>
<dbReference type="KEGG" id="fam:OYT1_ch1618"/>
<accession>A0A2Z6GD89</accession>
<keyword evidence="2" id="KW-1185">Reference proteome</keyword>
<evidence type="ECO:0000313" key="2">
    <source>
        <dbReference type="Proteomes" id="UP000033070"/>
    </source>
</evidence>